<dbReference type="EMBL" id="JAATVY010000010">
    <property type="protein sequence ID" value="NJC71262.1"/>
    <property type="molecule type" value="Genomic_DNA"/>
</dbReference>
<comment type="subcellular location">
    <subcellularLocation>
        <location evidence="1">Endomembrane system</location>
        <topology evidence="1">Multi-pass membrane protein</topology>
    </subcellularLocation>
</comment>
<feature type="transmembrane region" description="Helical" evidence="5">
    <location>
        <begin position="317"/>
        <end position="340"/>
    </location>
</feature>
<keyword evidence="2 5" id="KW-0812">Transmembrane</keyword>
<name>A0ABX0Y1C0_9ACTN</name>
<evidence type="ECO:0000256" key="2">
    <source>
        <dbReference type="ARBA" id="ARBA00022692"/>
    </source>
</evidence>
<evidence type="ECO:0000313" key="7">
    <source>
        <dbReference type="Proteomes" id="UP000722989"/>
    </source>
</evidence>
<keyword evidence="4 5" id="KW-0472">Membrane</keyword>
<evidence type="ECO:0008006" key="8">
    <source>
        <dbReference type="Google" id="ProtNLM"/>
    </source>
</evidence>
<evidence type="ECO:0000256" key="1">
    <source>
        <dbReference type="ARBA" id="ARBA00004127"/>
    </source>
</evidence>
<protein>
    <recommendedName>
        <fullName evidence="8">Rubrerythrin family protein</fullName>
    </recommendedName>
</protein>
<organism evidence="6 7">
    <name type="scientific">Planosporangium thailandense</name>
    <dbReference type="NCBI Taxonomy" id="765197"/>
    <lineage>
        <taxon>Bacteria</taxon>
        <taxon>Bacillati</taxon>
        <taxon>Actinomycetota</taxon>
        <taxon>Actinomycetes</taxon>
        <taxon>Micromonosporales</taxon>
        <taxon>Micromonosporaceae</taxon>
        <taxon>Planosporangium</taxon>
    </lineage>
</organism>
<evidence type="ECO:0000256" key="5">
    <source>
        <dbReference type="SAM" id="Phobius"/>
    </source>
</evidence>
<evidence type="ECO:0000256" key="4">
    <source>
        <dbReference type="ARBA" id="ARBA00023136"/>
    </source>
</evidence>
<keyword evidence="7" id="KW-1185">Reference proteome</keyword>
<dbReference type="Proteomes" id="UP000722989">
    <property type="component" value="Unassembled WGS sequence"/>
</dbReference>
<dbReference type="PANTHER" id="PTHR31851">
    <property type="entry name" value="FE(2+)/MN(2+) TRANSPORTER PCL1"/>
    <property type="match status" value="1"/>
</dbReference>
<gene>
    <name evidence="6" type="ORF">HC031_16300</name>
</gene>
<accession>A0ABX0Y1C0</accession>
<dbReference type="InterPro" id="IPR039376">
    <property type="entry name" value="Ferritin_CCC1_N"/>
</dbReference>
<proteinExistence type="predicted"/>
<sequence>MAGDGKAQRVRRYRELLASERDAASLYRTMAEADSGHRREVFGKLAEIEERHAAHWESRLREAGADVPAPGGASARTRLLGLLARRFSTDTVLPFVERAEKADAAKYDAEPDAAAGMAADEHGHARQLAKLRSPRPSAQEAIARRERWHRGDRSGALRAGVFGVSDGLVSNAALVMGFAGSGSARSTIVLAGVAGLLAGSFSMAAGEYISMSSQREMFERELSLEAQELEEKPEEEHEELALLYQAKGLAAEEAHRLADRLMSDREVALDTLAREELGLDPDALGSPWSAAISSMLTFAVGAAVALVPYLFAAGSAALIAAIVAVAVALFAVGAGMGLLNGRSVVRSGLRQLLVGGLAAAVTFAVGHLLGAGVS</sequence>
<feature type="transmembrane region" description="Helical" evidence="5">
    <location>
        <begin position="155"/>
        <end position="176"/>
    </location>
</feature>
<dbReference type="RefSeq" id="WP_167926164.1">
    <property type="nucleotide sequence ID" value="NZ_JAATVY010000010.1"/>
</dbReference>
<reference evidence="6 7" key="1">
    <citation type="submission" date="2020-03" db="EMBL/GenBank/DDBJ databases">
        <title>WGS of the type strain of Planosporangium spp.</title>
        <authorList>
            <person name="Thawai C."/>
        </authorList>
    </citation>
    <scope>NUCLEOTIDE SEQUENCE [LARGE SCALE GENOMIC DNA]</scope>
    <source>
        <strain evidence="6 7">TBRC 5610</strain>
    </source>
</reference>
<feature type="transmembrane region" description="Helical" evidence="5">
    <location>
        <begin position="352"/>
        <end position="373"/>
    </location>
</feature>
<feature type="transmembrane region" description="Helical" evidence="5">
    <location>
        <begin position="188"/>
        <end position="210"/>
    </location>
</feature>
<dbReference type="CDD" id="cd01044">
    <property type="entry name" value="Ferritin_CCC1_N"/>
    <property type="match status" value="1"/>
</dbReference>
<feature type="transmembrane region" description="Helical" evidence="5">
    <location>
        <begin position="288"/>
        <end position="311"/>
    </location>
</feature>
<evidence type="ECO:0000256" key="3">
    <source>
        <dbReference type="ARBA" id="ARBA00022989"/>
    </source>
</evidence>
<dbReference type="Pfam" id="PF01988">
    <property type="entry name" value="VIT1"/>
    <property type="match status" value="1"/>
</dbReference>
<dbReference type="InterPro" id="IPR009078">
    <property type="entry name" value="Ferritin-like_SF"/>
</dbReference>
<evidence type="ECO:0000313" key="6">
    <source>
        <dbReference type="EMBL" id="NJC71262.1"/>
    </source>
</evidence>
<comment type="caution">
    <text evidence="6">The sequence shown here is derived from an EMBL/GenBank/DDBJ whole genome shotgun (WGS) entry which is preliminary data.</text>
</comment>
<dbReference type="SUPFAM" id="SSF47240">
    <property type="entry name" value="Ferritin-like"/>
    <property type="match status" value="1"/>
</dbReference>
<dbReference type="InterPro" id="IPR008217">
    <property type="entry name" value="Ccc1_fam"/>
</dbReference>
<keyword evidence="3 5" id="KW-1133">Transmembrane helix</keyword>